<sequence>MFLYKDACEAEIPEIVQVHLKCFESYFLSSLGETLLENYYKQFLKEDNLFVVAKDFKNDKIIGFCMGYYSGSQAKNHFEQKNKAALAKKLFFLCLKLDRAAISRCLKKISTVFKPKNKHTTAEHANTADLLSICILNDYRGKEYGVSEALLQNFEKKLIENKIKSYTLSVNKDNGRARNFYLKNGMKCIAEHDGSAIYIKTC</sequence>
<dbReference type="Pfam" id="PF00583">
    <property type="entry name" value="Acetyltransf_1"/>
    <property type="match status" value="1"/>
</dbReference>
<dbReference type="EMBL" id="JACRSU010000001">
    <property type="protein sequence ID" value="MBC8540279.1"/>
    <property type="molecule type" value="Genomic_DNA"/>
</dbReference>
<dbReference type="Gene3D" id="3.40.630.30">
    <property type="match status" value="1"/>
</dbReference>
<dbReference type="InterPro" id="IPR000182">
    <property type="entry name" value="GNAT_dom"/>
</dbReference>
<reference evidence="2" key="1">
    <citation type="submission" date="2020-08" db="EMBL/GenBank/DDBJ databases">
        <title>Genome public.</title>
        <authorList>
            <person name="Liu C."/>
            <person name="Sun Q."/>
        </authorList>
    </citation>
    <scope>NUCLEOTIDE SEQUENCE</scope>
    <source>
        <strain evidence="2">H8</strain>
    </source>
</reference>
<evidence type="ECO:0000259" key="1">
    <source>
        <dbReference type="PROSITE" id="PS51186"/>
    </source>
</evidence>
<name>A0A926DM75_9FIRM</name>
<dbReference type="Proteomes" id="UP000611762">
    <property type="component" value="Unassembled WGS sequence"/>
</dbReference>
<evidence type="ECO:0000313" key="2">
    <source>
        <dbReference type="EMBL" id="MBC8540279.1"/>
    </source>
</evidence>
<dbReference type="AlphaFoldDB" id="A0A926DM75"/>
<dbReference type="GO" id="GO:0016747">
    <property type="term" value="F:acyltransferase activity, transferring groups other than amino-acyl groups"/>
    <property type="evidence" value="ECO:0007669"/>
    <property type="project" value="InterPro"/>
</dbReference>
<organism evidence="2 3">
    <name type="scientific">Congzhengia minquanensis</name>
    <dbReference type="NCBI Taxonomy" id="2763657"/>
    <lineage>
        <taxon>Bacteria</taxon>
        <taxon>Bacillati</taxon>
        <taxon>Bacillota</taxon>
        <taxon>Clostridia</taxon>
        <taxon>Eubacteriales</taxon>
        <taxon>Oscillospiraceae</taxon>
        <taxon>Congzhengia</taxon>
    </lineage>
</organism>
<dbReference type="InterPro" id="IPR016181">
    <property type="entry name" value="Acyl_CoA_acyltransferase"/>
</dbReference>
<dbReference type="SUPFAM" id="SSF55729">
    <property type="entry name" value="Acyl-CoA N-acyltransferases (Nat)"/>
    <property type="match status" value="1"/>
</dbReference>
<keyword evidence="3" id="KW-1185">Reference proteome</keyword>
<evidence type="ECO:0000313" key="3">
    <source>
        <dbReference type="Proteomes" id="UP000611762"/>
    </source>
</evidence>
<dbReference type="PROSITE" id="PS51186">
    <property type="entry name" value="GNAT"/>
    <property type="match status" value="1"/>
</dbReference>
<dbReference type="RefSeq" id="WP_249311371.1">
    <property type="nucleotide sequence ID" value="NZ_JACRSU010000001.1"/>
</dbReference>
<protein>
    <submittedName>
        <fullName evidence="2">GNAT family N-acetyltransferase</fullName>
    </submittedName>
</protein>
<comment type="caution">
    <text evidence="2">The sequence shown here is derived from an EMBL/GenBank/DDBJ whole genome shotgun (WGS) entry which is preliminary data.</text>
</comment>
<feature type="domain" description="N-acetyltransferase" evidence="1">
    <location>
        <begin position="2"/>
        <end position="202"/>
    </location>
</feature>
<gene>
    <name evidence="2" type="ORF">H8698_04745</name>
</gene>
<proteinExistence type="predicted"/>
<accession>A0A926DM75</accession>